<dbReference type="Proteomes" id="UP001317322">
    <property type="component" value="Chromosome"/>
</dbReference>
<proteinExistence type="inferred from homology"/>
<dbReference type="InterPro" id="IPR036165">
    <property type="entry name" value="YefM-like_sf"/>
</dbReference>
<protein>
    <submittedName>
        <fullName evidence="2">Type II toxin-antitoxin system prevent-host-death family antitoxin</fullName>
    </submittedName>
</protein>
<evidence type="ECO:0000256" key="1">
    <source>
        <dbReference type="ARBA" id="ARBA00009981"/>
    </source>
</evidence>
<keyword evidence="3" id="KW-1185">Reference proteome</keyword>
<sequence>MRTVTVRELRGHGGAVLDDVARGKSVVVTRDGTPVAELRPVPRRGATAADLVARRRHLPDVDPAALRADVDAVLDMTL</sequence>
<gene>
    <name evidence="2" type="ORF">NP075_05815</name>
</gene>
<reference evidence="2 3" key="1">
    <citation type="submission" date="2022-07" db="EMBL/GenBank/DDBJ databases">
        <title>Novel species in genus cellulomonas.</title>
        <authorList>
            <person name="Ye L."/>
        </authorList>
    </citation>
    <scope>NUCLEOTIDE SEQUENCE [LARGE SCALE GENOMIC DNA]</scope>
    <source>
        <strain evidence="3">zg-Y908</strain>
    </source>
</reference>
<dbReference type="SUPFAM" id="SSF143120">
    <property type="entry name" value="YefM-like"/>
    <property type="match status" value="1"/>
</dbReference>
<comment type="similarity">
    <text evidence="1">Belongs to the phD/YefM antitoxin family.</text>
</comment>
<dbReference type="NCBIfam" id="TIGR01552">
    <property type="entry name" value="phd_fam"/>
    <property type="match status" value="1"/>
</dbReference>
<organism evidence="2 3">
    <name type="scientific">Cellulomonas wangsupingiae</name>
    <dbReference type="NCBI Taxonomy" id="2968085"/>
    <lineage>
        <taxon>Bacteria</taxon>
        <taxon>Bacillati</taxon>
        <taxon>Actinomycetota</taxon>
        <taxon>Actinomycetes</taxon>
        <taxon>Micrococcales</taxon>
        <taxon>Cellulomonadaceae</taxon>
        <taxon>Cellulomonas</taxon>
    </lineage>
</organism>
<evidence type="ECO:0000313" key="3">
    <source>
        <dbReference type="Proteomes" id="UP001317322"/>
    </source>
</evidence>
<dbReference type="EMBL" id="CP101989">
    <property type="protein sequence ID" value="UUI66232.1"/>
    <property type="molecule type" value="Genomic_DNA"/>
</dbReference>
<accession>A0ABY5KAS5</accession>
<name>A0ABY5KAS5_9CELL</name>
<dbReference type="Gene3D" id="3.40.1620.10">
    <property type="entry name" value="YefM-like domain"/>
    <property type="match status" value="1"/>
</dbReference>
<evidence type="ECO:0000313" key="2">
    <source>
        <dbReference type="EMBL" id="UUI66232.1"/>
    </source>
</evidence>
<dbReference type="RefSeq" id="WP_227564593.1">
    <property type="nucleotide sequence ID" value="NZ_CP101989.1"/>
</dbReference>